<dbReference type="EMBL" id="JAHQIW010004567">
    <property type="protein sequence ID" value="KAJ1362942.1"/>
    <property type="molecule type" value="Genomic_DNA"/>
</dbReference>
<protein>
    <submittedName>
        <fullName evidence="1">Uncharacterized protein</fullName>
    </submittedName>
</protein>
<proteinExistence type="predicted"/>
<evidence type="ECO:0000313" key="2">
    <source>
        <dbReference type="Proteomes" id="UP001196413"/>
    </source>
</evidence>
<name>A0AAD5MQV9_PARTN</name>
<dbReference type="AlphaFoldDB" id="A0AAD5MQV9"/>
<reference evidence="1" key="1">
    <citation type="submission" date="2021-06" db="EMBL/GenBank/DDBJ databases">
        <title>Parelaphostrongylus tenuis whole genome reference sequence.</title>
        <authorList>
            <person name="Garwood T.J."/>
            <person name="Larsen P.A."/>
            <person name="Fountain-Jones N.M."/>
            <person name="Garbe J.R."/>
            <person name="Macchietto M.G."/>
            <person name="Kania S.A."/>
            <person name="Gerhold R.W."/>
            <person name="Richards J.E."/>
            <person name="Wolf T.M."/>
        </authorList>
    </citation>
    <scope>NUCLEOTIDE SEQUENCE</scope>
    <source>
        <strain evidence="1">MNPRO001-30</strain>
        <tissue evidence="1">Meninges</tissue>
    </source>
</reference>
<accession>A0AAD5MQV9</accession>
<dbReference type="Proteomes" id="UP001196413">
    <property type="component" value="Unassembled WGS sequence"/>
</dbReference>
<sequence>MKSAQRLAAKAHTVLLRATRQLQTTYDYSGITKVLTNILGEKNNSNLMHWQINEDNFSKQIRIRSAPLYFTGLNE</sequence>
<keyword evidence="2" id="KW-1185">Reference proteome</keyword>
<comment type="caution">
    <text evidence="1">The sequence shown here is derived from an EMBL/GenBank/DDBJ whole genome shotgun (WGS) entry which is preliminary data.</text>
</comment>
<evidence type="ECO:0000313" key="1">
    <source>
        <dbReference type="EMBL" id="KAJ1362942.1"/>
    </source>
</evidence>
<organism evidence="1 2">
    <name type="scientific">Parelaphostrongylus tenuis</name>
    <name type="common">Meningeal worm</name>
    <dbReference type="NCBI Taxonomy" id="148309"/>
    <lineage>
        <taxon>Eukaryota</taxon>
        <taxon>Metazoa</taxon>
        <taxon>Ecdysozoa</taxon>
        <taxon>Nematoda</taxon>
        <taxon>Chromadorea</taxon>
        <taxon>Rhabditida</taxon>
        <taxon>Rhabditina</taxon>
        <taxon>Rhabditomorpha</taxon>
        <taxon>Strongyloidea</taxon>
        <taxon>Metastrongylidae</taxon>
        <taxon>Parelaphostrongylus</taxon>
    </lineage>
</organism>
<gene>
    <name evidence="1" type="ORF">KIN20_022671</name>
</gene>